<protein>
    <submittedName>
        <fullName evidence="1">Uncharacterized protein</fullName>
    </submittedName>
</protein>
<dbReference type="EMBL" id="AMCI01007512">
    <property type="protein sequence ID" value="EJW92502.1"/>
    <property type="molecule type" value="Genomic_DNA"/>
</dbReference>
<evidence type="ECO:0000313" key="1">
    <source>
        <dbReference type="EMBL" id="EJW92502.1"/>
    </source>
</evidence>
<proteinExistence type="predicted"/>
<comment type="caution">
    <text evidence="1">The sequence shown here is derived from an EMBL/GenBank/DDBJ whole genome shotgun (WGS) entry which is preliminary data.</text>
</comment>
<name>J9FSE9_9ZZZZ</name>
<gene>
    <name evidence="1" type="ORF">EVA_19391</name>
</gene>
<organism evidence="1">
    <name type="scientific">gut metagenome</name>
    <dbReference type="NCBI Taxonomy" id="749906"/>
    <lineage>
        <taxon>unclassified sequences</taxon>
        <taxon>metagenomes</taxon>
        <taxon>organismal metagenomes</taxon>
    </lineage>
</organism>
<dbReference type="AlphaFoldDB" id="J9FSE9"/>
<sequence>MMTCPVVRPIGALFLSLLKEAMGSSLASPESSARGRRESKS</sequence>
<reference evidence="1" key="1">
    <citation type="journal article" date="2012" name="PLoS ONE">
        <title>Gene sets for utilization of primary and secondary nutrition supplies in the distal gut of endangered iberian lynx.</title>
        <authorList>
            <person name="Alcaide M."/>
            <person name="Messina E."/>
            <person name="Richter M."/>
            <person name="Bargiela R."/>
            <person name="Peplies J."/>
            <person name="Huws S.A."/>
            <person name="Newbold C.J."/>
            <person name="Golyshin P.N."/>
            <person name="Simon M.A."/>
            <person name="Lopez G."/>
            <person name="Yakimov M.M."/>
            <person name="Ferrer M."/>
        </authorList>
    </citation>
    <scope>NUCLEOTIDE SEQUENCE</scope>
</reference>
<accession>J9FSE9</accession>